<evidence type="ECO:0000256" key="3">
    <source>
        <dbReference type="ARBA" id="ARBA00023163"/>
    </source>
</evidence>
<proteinExistence type="predicted"/>
<keyword evidence="7" id="KW-1185">Reference proteome</keyword>
<name>A0ABT7Y5R3_9VIBR</name>
<sequence length="351" mass="38195">MAVTFKEVAELAGVSTQTVSRVTNGAESVSVTTRNKVLKAIDQLGYVPNKAAQALKANTKIIGVVSFSMAFHGAAMIANGIRLRAHELGYATAISAVDNVCENQIEDAIRELLGQKVESIIVITPVSTEFAIRLTEKYAKYQLLFIDVPPHSPVHHVCSANEQGARLGAKHLLELGRSRFVFITGPKESSSSSVRLDAWKEEIEAANAKISAQKQGDWLAPSGYIAMTSVLTQTRDFDAVLVANDQMALGVMRALHEQGINIPKDVSVVGFDGTEDSEFFHPPLTTIKQNFTEHGHIAVDQLLDMKEGSDVLELILDVSLVERESSSRVDASVSDTEQVKQLLDQAMRLLN</sequence>
<gene>
    <name evidence="6" type="ORF">QWJ08_18315</name>
</gene>
<dbReference type="InterPro" id="IPR046335">
    <property type="entry name" value="LacI/GalR-like_sensor"/>
</dbReference>
<comment type="caution">
    <text evidence="6">The sequence shown here is derived from an EMBL/GenBank/DDBJ whole genome shotgun (WGS) entry which is preliminary data.</text>
</comment>
<dbReference type="Pfam" id="PF00356">
    <property type="entry name" value="LacI"/>
    <property type="match status" value="1"/>
</dbReference>
<evidence type="ECO:0000256" key="2">
    <source>
        <dbReference type="ARBA" id="ARBA00023125"/>
    </source>
</evidence>
<evidence type="ECO:0000256" key="1">
    <source>
        <dbReference type="ARBA" id="ARBA00023015"/>
    </source>
</evidence>
<dbReference type="PANTHER" id="PTHR30146">
    <property type="entry name" value="LACI-RELATED TRANSCRIPTIONAL REPRESSOR"/>
    <property type="match status" value="1"/>
</dbReference>
<dbReference type="SMART" id="SM00354">
    <property type="entry name" value="HTH_LACI"/>
    <property type="match status" value="1"/>
</dbReference>
<dbReference type="GO" id="GO:0003677">
    <property type="term" value="F:DNA binding"/>
    <property type="evidence" value="ECO:0007669"/>
    <property type="project" value="UniProtKB-KW"/>
</dbReference>
<protein>
    <submittedName>
        <fullName evidence="6">LacI family DNA-binding transcriptional regulator</fullName>
    </submittedName>
</protein>
<dbReference type="InterPro" id="IPR028082">
    <property type="entry name" value="Peripla_BP_I"/>
</dbReference>
<evidence type="ECO:0000313" key="6">
    <source>
        <dbReference type="EMBL" id="MDN2483301.1"/>
    </source>
</evidence>
<dbReference type="SUPFAM" id="SSF47413">
    <property type="entry name" value="lambda repressor-like DNA-binding domains"/>
    <property type="match status" value="1"/>
</dbReference>
<dbReference type="CDD" id="cd01392">
    <property type="entry name" value="HTH_LacI"/>
    <property type="match status" value="1"/>
</dbReference>
<dbReference type="PROSITE" id="PS50932">
    <property type="entry name" value="HTH_LACI_2"/>
    <property type="match status" value="1"/>
</dbReference>
<dbReference type="RefSeq" id="WP_289963357.1">
    <property type="nucleotide sequence ID" value="NZ_JAUEOZ010000002.1"/>
</dbReference>
<dbReference type="SUPFAM" id="SSF53822">
    <property type="entry name" value="Periplasmic binding protein-like I"/>
    <property type="match status" value="1"/>
</dbReference>
<dbReference type="Pfam" id="PF13377">
    <property type="entry name" value="Peripla_BP_3"/>
    <property type="match status" value="1"/>
</dbReference>
<keyword evidence="1" id="KW-0805">Transcription regulation</keyword>
<dbReference type="PANTHER" id="PTHR30146:SF153">
    <property type="entry name" value="LACTOSE OPERON REPRESSOR"/>
    <property type="match status" value="1"/>
</dbReference>
<feature type="domain" description="HTH cro/C1-type" evidence="5">
    <location>
        <begin position="6"/>
        <end position="47"/>
    </location>
</feature>
<dbReference type="InterPro" id="IPR010982">
    <property type="entry name" value="Lambda_DNA-bd_dom_sf"/>
</dbReference>
<dbReference type="InterPro" id="IPR000843">
    <property type="entry name" value="HTH_LacI"/>
</dbReference>
<evidence type="ECO:0000259" key="5">
    <source>
        <dbReference type="PROSITE" id="PS50943"/>
    </source>
</evidence>
<dbReference type="Gene3D" id="3.40.50.2300">
    <property type="match status" value="2"/>
</dbReference>
<dbReference type="PROSITE" id="PS50943">
    <property type="entry name" value="HTH_CROC1"/>
    <property type="match status" value="1"/>
</dbReference>
<evidence type="ECO:0000313" key="7">
    <source>
        <dbReference type="Proteomes" id="UP001169719"/>
    </source>
</evidence>
<dbReference type="InterPro" id="IPR001387">
    <property type="entry name" value="Cro/C1-type_HTH"/>
</dbReference>
<dbReference type="Proteomes" id="UP001169719">
    <property type="component" value="Unassembled WGS sequence"/>
</dbReference>
<organism evidence="6 7">
    <name type="scientific">Vibrio agarivorans</name>
    <dbReference type="NCBI Taxonomy" id="153622"/>
    <lineage>
        <taxon>Bacteria</taxon>
        <taxon>Pseudomonadati</taxon>
        <taxon>Pseudomonadota</taxon>
        <taxon>Gammaproteobacteria</taxon>
        <taxon>Vibrionales</taxon>
        <taxon>Vibrionaceae</taxon>
        <taxon>Vibrio</taxon>
    </lineage>
</organism>
<reference evidence="6" key="1">
    <citation type="submission" date="2024-05" db="EMBL/GenBank/DDBJ databases">
        <title>Genome Sequences of Four Agar- Degrading Marine Bacteria.</title>
        <authorList>
            <person name="Phillips E.K."/>
            <person name="Shaffer J.C."/>
            <person name="Henson M.W."/>
            <person name="Temperton B."/>
            <person name="Thrash C.J."/>
            <person name="Martin M.O."/>
        </authorList>
    </citation>
    <scope>NUCLEOTIDE SEQUENCE</scope>
    <source>
        <strain evidence="6">EKP203</strain>
    </source>
</reference>
<dbReference type="CDD" id="cd01574">
    <property type="entry name" value="PBP1_LacI"/>
    <property type="match status" value="1"/>
</dbReference>
<accession>A0ABT7Y5R3</accession>
<feature type="domain" description="HTH lacI-type" evidence="4">
    <location>
        <begin position="3"/>
        <end position="57"/>
    </location>
</feature>
<dbReference type="Gene3D" id="1.10.260.40">
    <property type="entry name" value="lambda repressor-like DNA-binding domains"/>
    <property type="match status" value="1"/>
</dbReference>
<dbReference type="NCBIfam" id="NF007075">
    <property type="entry name" value="PRK09526.1"/>
    <property type="match status" value="1"/>
</dbReference>
<evidence type="ECO:0000259" key="4">
    <source>
        <dbReference type="PROSITE" id="PS50932"/>
    </source>
</evidence>
<dbReference type="EMBL" id="JAUEOZ010000002">
    <property type="protein sequence ID" value="MDN2483301.1"/>
    <property type="molecule type" value="Genomic_DNA"/>
</dbReference>
<keyword evidence="2 6" id="KW-0238">DNA-binding</keyword>
<keyword evidence="3" id="KW-0804">Transcription</keyword>